<reference evidence="2" key="2">
    <citation type="submission" date="2021-04" db="EMBL/GenBank/DDBJ databases">
        <title>Brevibacillus composti FJAT-54423, complete genome.</title>
        <authorList>
            <person name="Tang R."/>
        </authorList>
    </citation>
    <scope>NUCLEOTIDE SEQUENCE</scope>
    <source>
        <strain evidence="2">FJAT-54424</strain>
    </source>
</reference>
<reference evidence="1 3" key="1">
    <citation type="submission" date="2020-12" db="EMBL/GenBank/DDBJ databases">
        <title>strain FJAT-54423T represents a novel species of the genus Brevibacillus.</title>
        <authorList>
            <person name="Tang R."/>
        </authorList>
    </citation>
    <scope>NUCLEOTIDE SEQUENCE [LARGE SCALE GENOMIC DNA]</scope>
    <source>
        <strain evidence="1 3">FJAT-54423</strain>
    </source>
</reference>
<dbReference type="AlphaFoldDB" id="A0A7T5EPW3"/>
<gene>
    <name evidence="1" type="ORF">JD108_11825</name>
    <name evidence="2" type="ORF">KDJ56_11770</name>
</gene>
<dbReference type="KEGG" id="bcop:JD108_11825"/>
<sequence length="98" mass="11374">MRELKEMLSRWNMMSAADQDDAESAADTFESSFYAFMDAVREWTDGLDPRPAAVEDLLELPLITEIVEQLPAPLLLNFETEAELIIERQFRIDEDKYD</sequence>
<name>A0A7T5EPW3_9BACL</name>
<evidence type="ECO:0000313" key="1">
    <source>
        <dbReference type="EMBL" id="QQE76593.1"/>
    </source>
</evidence>
<evidence type="ECO:0000313" key="3">
    <source>
        <dbReference type="Proteomes" id="UP000595847"/>
    </source>
</evidence>
<accession>A0A7T5EPW3</accession>
<keyword evidence="4" id="KW-1185">Reference proteome</keyword>
<organism evidence="1 3">
    <name type="scientific">Brevibacillus composti</name>
    <dbReference type="NCBI Taxonomy" id="2796470"/>
    <lineage>
        <taxon>Bacteria</taxon>
        <taxon>Bacillati</taxon>
        <taxon>Bacillota</taxon>
        <taxon>Bacilli</taxon>
        <taxon>Bacillales</taxon>
        <taxon>Paenibacillaceae</taxon>
        <taxon>Brevibacillus</taxon>
    </lineage>
</organism>
<evidence type="ECO:0000313" key="2">
    <source>
        <dbReference type="EMBL" id="QUO43666.1"/>
    </source>
</evidence>
<proteinExistence type="predicted"/>
<dbReference type="Proteomes" id="UP000595847">
    <property type="component" value="Chromosome"/>
</dbReference>
<dbReference type="Proteomes" id="UP000677234">
    <property type="component" value="Chromosome"/>
</dbReference>
<evidence type="ECO:0000313" key="4">
    <source>
        <dbReference type="Proteomes" id="UP000677234"/>
    </source>
</evidence>
<dbReference type="EMBL" id="CP073708">
    <property type="protein sequence ID" value="QUO43666.1"/>
    <property type="molecule type" value="Genomic_DNA"/>
</dbReference>
<protein>
    <submittedName>
        <fullName evidence="1">Uncharacterized protein</fullName>
    </submittedName>
</protein>
<dbReference type="EMBL" id="CP066308">
    <property type="protein sequence ID" value="QQE76593.1"/>
    <property type="molecule type" value="Genomic_DNA"/>
</dbReference>